<organism evidence="2 3">
    <name type="scientific">Ilyomonas limi</name>
    <dbReference type="NCBI Taxonomy" id="2575867"/>
    <lineage>
        <taxon>Bacteria</taxon>
        <taxon>Pseudomonadati</taxon>
        <taxon>Bacteroidota</taxon>
        <taxon>Chitinophagia</taxon>
        <taxon>Chitinophagales</taxon>
        <taxon>Chitinophagaceae</taxon>
        <taxon>Ilyomonas</taxon>
    </lineage>
</organism>
<dbReference type="EMBL" id="SZQL01000002">
    <property type="protein sequence ID" value="TKK70930.1"/>
    <property type="molecule type" value="Genomic_DNA"/>
</dbReference>
<protein>
    <submittedName>
        <fullName evidence="2">Uncharacterized protein</fullName>
    </submittedName>
</protein>
<evidence type="ECO:0000313" key="2">
    <source>
        <dbReference type="EMBL" id="TKK70930.1"/>
    </source>
</evidence>
<dbReference type="RefSeq" id="WP_137260529.1">
    <property type="nucleotide sequence ID" value="NZ_SZQL01000002.1"/>
</dbReference>
<reference evidence="2 3" key="1">
    <citation type="submission" date="2019-05" db="EMBL/GenBank/DDBJ databases">
        <title>Panacibacter sp. strain 17mud1-8 Genome sequencing and assembly.</title>
        <authorList>
            <person name="Chhetri G."/>
        </authorList>
    </citation>
    <scope>NUCLEOTIDE SEQUENCE [LARGE SCALE GENOMIC DNA]</scope>
    <source>
        <strain evidence="2 3">17mud1-8</strain>
    </source>
</reference>
<sequence>MNNNSKRTIINMGAAELINLTTEVKETVANLATHNRTFSAADLWNIQKSRKTQNLSKRPMLSRRNSIL</sequence>
<keyword evidence="3" id="KW-1185">Reference proteome</keyword>
<feature type="region of interest" description="Disordered" evidence="1">
    <location>
        <begin position="49"/>
        <end position="68"/>
    </location>
</feature>
<evidence type="ECO:0000313" key="3">
    <source>
        <dbReference type="Proteomes" id="UP000305848"/>
    </source>
</evidence>
<evidence type="ECO:0000256" key="1">
    <source>
        <dbReference type="SAM" id="MobiDB-lite"/>
    </source>
</evidence>
<proteinExistence type="predicted"/>
<dbReference type="Proteomes" id="UP000305848">
    <property type="component" value="Unassembled WGS sequence"/>
</dbReference>
<dbReference type="AlphaFoldDB" id="A0A4U3L7A2"/>
<name>A0A4U3L7A2_9BACT</name>
<gene>
    <name evidence="2" type="ORF">FC093_04355</name>
</gene>
<comment type="caution">
    <text evidence="2">The sequence shown here is derived from an EMBL/GenBank/DDBJ whole genome shotgun (WGS) entry which is preliminary data.</text>
</comment>
<accession>A0A4U3L7A2</accession>